<gene>
    <name evidence="1" type="ORF">Q0A17_12785</name>
</gene>
<dbReference type="RefSeq" id="WP_301699280.1">
    <property type="nucleotide sequence ID" value="NZ_JAUJYW010000005.1"/>
</dbReference>
<accession>A0ABT8PVA7</accession>
<dbReference type="PANTHER" id="PTHR36154:SF1">
    <property type="entry name" value="DNA-BINDING TRANSCRIPTIONAL ACTIVATOR ALPA"/>
    <property type="match status" value="1"/>
</dbReference>
<sequence>MTSTSQSHRLLRLPQVLDKTGLKRPQVYSYMKTCDFPKSVKIGPSSVAWLESEIDEWINQKLNNR</sequence>
<protein>
    <submittedName>
        <fullName evidence="1">AlpA family transcriptional regulator</fullName>
    </submittedName>
</protein>
<dbReference type="Pfam" id="PF05930">
    <property type="entry name" value="Phage_AlpA"/>
    <property type="match status" value="1"/>
</dbReference>
<dbReference type="Proteomes" id="UP001174867">
    <property type="component" value="Unassembled WGS sequence"/>
</dbReference>
<dbReference type="InterPro" id="IPR052931">
    <property type="entry name" value="Prophage_regulatory_activator"/>
</dbReference>
<organism evidence="1 2">
    <name type="scientific">Citrobacter enshiensis</name>
    <dbReference type="NCBI Taxonomy" id="2971264"/>
    <lineage>
        <taxon>Bacteria</taxon>
        <taxon>Pseudomonadati</taxon>
        <taxon>Pseudomonadota</taxon>
        <taxon>Gammaproteobacteria</taxon>
        <taxon>Enterobacterales</taxon>
        <taxon>Enterobacteriaceae</taxon>
        <taxon>Citrobacter</taxon>
    </lineage>
</organism>
<keyword evidence="2" id="KW-1185">Reference proteome</keyword>
<reference evidence="1 2" key="1">
    <citation type="submission" date="2023-07" db="EMBL/GenBank/DDBJ databases">
        <title>Citrobacter selenititolerans sp. nov., isolated from seleniferous soil.</title>
        <authorList>
            <person name="Zhang S."/>
            <person name="Li K."/>
            <person name="Peng J."/>
            <person name="Wang H."/>
            <person name="Sun J."/>
            <person name="Guo Y."/>
        </authorList>
    </citation>
    <scope>NUCLEOTIDE SEQUENCE [LARGE SCALE GENOMIC DNA]</scope>
    <source>
        <strain evidence="1 2">S2-9</strain>
    </source>
</reference>
<comment type="caution">
    <text evidence="1">The sequence shown here is derived from an EMBL/GenBank/DDBJ whole genome shotgun (WGS) entry which is preliminary data.</text>
</comment>
<dbReference type="InterPro" id="IPR010260">
    <property type="entry name" value="AlpA"/>
</dbReference>
<name>A0ABT8PVA7_9ENTR</name>
<proteinExistence type="predicted"/>
<evidence type="ECO:0000313" key="1">
    <source>
        <dbReference type="EMBL" id="MDN8600278.1"/>
    </source>
</evidence>
<evidence type="ECO:0000313" key="2">
    <source>
        <dbReference type="Proteomes" id="UP001174867"/>
    </source>
</evidence>
<dbReference type="PANTHER" id="PTHR36154">
    <property type="entry name" value="DNA-BINDING TRANSCRIPTIONAL ACTIVATOR ALPA"/>
    <property type="match status" value="1"/>
</dbReference>
<dbReference type="EMBL" id="JAUJYW010000005">
    <property type="protein sequence ID" value="MDN8600278.1"/>
    <property type="molecule type" value="Genomic_DNA"/>
</dbReference>
<dbReference type="Gene3D" id="1.10.238.160">
    <property type="match status" value="1"/>
</dbReference>